<dbReference type="InterPro" id="IPR000504">
    <property type="entry name" value="RRM_dom"/>
</dbReference>
<feature type="domain" description="RRM" evidence="4">
    <location>
        <begin position="156"/>
        <end position="234"/>
    </location>
</feature>
<sequence length="338" mass="37886">MPLSRKRQRLLKKGKLDLAKIARKHPAPRPLAEDGTEQEPVSKKSPFGVWIGNLSFETTRDDIVRYIVAKTKANTDVDTPPIEEKDISRVNLPKKGDKIKGFAYVDVPSAAHVASVVALSELNLNGRNLLIKNASSFEGRPEDHGKKPLLKNPPLRILFVGNLSFDTTQELLEEHFRHCGEIVKIRMATFEDSGKCKGFAFVDFLREEGATTALKLKLARLFINRPLRLEYGEDRSKRAPKRAGHDRVVEGELDDGAPVNAAYRERRETRDVGEKEEGGDRKERQARPERPAPRPQKRAPERTFEPSAKRMKSSVALATAQRASAAIVPSQGKKKTFD</sequence>
<feature type="compositionally biased region" description="Basic and acidic residues" evidence="3">
    <location>
        <begin position="235"/>
        <end position="250"/>
    </location>
</feature>
<dbReference type="GeneID" id="30028836"/>
<feature type="region of interest" description="Disordered" evidence="3">
    <location>
        <begin position="235"/>
        <end position="338"/>
    </location>
</feature>
<evidence type="ECO:0000256" key="1">
    <source>
        <dbReference type="ARBA" id="ARBA00022884"/>
    </source>
</evidence>
<reference evidence="5 6" key="1">
    <citation type="submission" date="2016-05" db="EMBL/GenBank/DDBJ databases">
        <title>Comparative genomics of biotechnologically important yeasts.</title>
        <authorList>
            <consortium name="DOE Joint Genome Institute"/>
            <person name="Riley R."/>
            <person name="Haridas S."/>
            <person name="Wolfe K.H."/>
            <person name="Lopes M.R."/>
            <person name="Hittinger C.T."/>
            <person name="Goker M."/>
            <person name="Salamov A."/>
            <person name="Wisecaver J."/>
            <person name="Long T.M."/>
            <person name="Aerts A.L."/>
            <person name="Barry K."/>
            <person name="Choi C."/>
            <person name="Clum A."/>
            <person name="Coughlan A.Y."/>
            <person name="Deshpande S."/>
            <person name="Douglass A.P."/>
            <person name="Hanson S.J."/>
            <person name="Klenk H.-P."/>
            <person name="LaButti K."/>
            <person name="Lapidus A."/>
            <person name="Lindquist E."/>
            <person name="Lipzen A."/>
            <person name="Meier-kolthoff J.P."/>
            <person name="Ohm R.A."/>
            <person name="Otillar R.P."/>
            <person name="Pangilinan J."/>
            <person name="Peng Y."/>
            <person name="Rokas A."/>
            <person name="Rosa C.A."/>
            <person name="Scheuner C."/>
            <person name="Sibirny A.A."/>
            <person name="Slot J.C."/>
            <person name="Stielow J.B."/>
            <person name="Sun H."/>
            <person name="Kurtzman C.P."/>
            <person name="Blackwell M."/>
            <person name="Grigoriev I.V."/>
            <person name="Jeffries T.W."/>
        </authorList>
    </citation>
    <scope>NUCLEOTIDE SEQUENCE [LARGE SCALE GENOMIC DNA]</scope>
    <source>
        <strain evidence="5 6">NRRL YB-4993</strain>
    </source>
</reference>
<dbReference type="STRING" id="869754.A0A1A0HEQ8"/>
<dbReference type="CDD" id="cd12397">
    <property type="entry name" value="RRM2_Nop13p_fungi"/>
    <property type="match status" value="1"/>
</dbReference>
<dbReference type="Pfam" id="PF00076">
    <property type="entry name" value="RRM_1"/>
    <property type="match status" value="1"/>
</dbReference>
<feature type="compositionally biased region" description="Basic and acidic residues" evidence="3">
    <location>
        <begin position="263"/>
        <end position="308"/>
    </location>
</feature>
<evidence type="ECO:0000259" key="4">
    <source>
        <dbReference type="PROSITE" id="PS50102"/>
    </source>
</evidence>
<name>A0A1A0HEQ8_9ASCO</name>
<dbReference type="GO" id="GO:0005730">
    <property type="term" value="C:nucleolus"/>
    <property type="evidence" value="ECO:0007669"/>
    <property type="project" value="TreeGrafter"/>
</dbReference>
<dbReference type="SMART" id="SM00360">
    <property type="entry name" value="RRM"/>
    <property type="match status" value="2"/>
</dbReference>
<proteinExistence type="predicted"/>
<keyword evidence="1 2" id="KW-0694">RNA-binding</keyword>
<gene>
    <name evidence="5" type="ORF">METBIDRAFT_31484</name>
</gene>
<evidence type="ECO:0000256" key="2">
    <source>
        <dbReference type="PROSITE-ProRule" id="PRU00176"/>
    </source>
</evidence>
<dbReference type="SUPFAM" id="SSF54928">
    <property type="entry name" value="RNA-binding domain, RBD"/>
    <property type="match status" value="2"/>
</dbReference>
<dbReference type="PANTHER" id="PTHR23236">
    <property type="entry name" value="EUKARYOTIC TRANSLATION INITIATION FACTOR 4B/4H"/>
    <property type="match status" value="1"/>
</dbReference>
<dbReference type="InterPro" id="IPR034226">
    <property type="entry name" value="Nop13/Rnp24_RRM2"/>
</dbReference>
<evidence type="ECO:0000313" key="5">
    <source>
        <dbReference type="EMBL" id="OBA22609.1"/>
    </source>
</evidence>
<keyword evidence="6" id="KW-1185">Reference proteome</keyword>
<evidence type="ECO:0000313" key="6">
    <source>
        <dbReference type="Proteomes" id="UP000092555"/>
    </source>
</evidence>
<comment type="caution">
    <text evidence="5">The sequence shown here is derived from an EMBL/GenBank/DDBJ whole genome shotgun (WGS) entry which is preliminary data.</text>
</comment>
<dbReference type="PANTHER" id="PTHR23236:SF95">
    <property type="entry name" value="NUCLEOLAR PROTEIN 13"/>
    <property type="match status" value="1"/>
</dbReference>
<dbReference type="GO" id="GO:0003723">
    <property type="term" value="F:RNA binding"/>
    <property type="evidence" value="ECO:0007669"/>
    <property type="project" value="UniProtKB-UniRule"/>
</dbReference>
<dbReference type="InterPro" id="IPR012677">
    <property type="entry name" value="Nucleotide-bd_a/b_plait_sf"/>
</dbReference>
<dbReference type="Proteomes" id="UP000092555">
    <property type="component" value="Unassembled WGS sequence"/>
</dbReference>
<evidence type="ECO:0000256" key="3">
    <source>
        <dbReference type="SAM" id="MobiDB-lite"/>
    </source>
</evidence>
<accession>A0A1A0HEQ8</accession>
<organism evidence="5 6">
    <name type="scientific">Metschnikowia bicuspidata var. bicuspidata NRRL YB-4993</name>
    <dbReference type="NCBI Taxonomy" id="869754"/>
    <lineage>
        <taxon>Eukaryota</taxon>
        <taxon>Fungi</taxon>
        <taxon>Dikarya</taxon>
        <taxon>Ascomycota</taxon>
        <taxon>Saccharomycotina</taxon>
        <taxon>Pichiomycetes</taxon>
        <taxon>Metschnikowiaceae</taxon>
        <taxon>Metschnikowia</taxon>
    </lineage>
</organism>
<feature type="domain" description="RRM" evidence="4">
    <location>
        <begin position="47"/>
        <end position="136"/>
    </location>
</feature>
<dbReference type="AlphaFoldDB" id="A0A1A0HEQ8"/>
<dbReference type="PROSITE" id="PS50102">
    <property type="entry name" value="RRM"/>
    <property type="match status" value="2"/>
</dbReference>
<dbReference type="OrthoDB" id="1875751at2759"/>
<dbReference type="EMBL" id="LXTC01000002">
    <property type="protein sequence ID" value="OBA22609.1"/>
    <property type="molecule type" value="Genomic_DNA"/>
</dbReference>
<feature type="region of interest" description="Disordered" evidence="3">
    <location>
        <begin position="15"/>
        <end position="42"/>
    </location>
</feature>
<protein>
    <recommendedName>
        <fullName evidence="4">RRM domain-containing protein</fullName>
    </recommendedName>
</protein>
<dbReference type="Gene3D" id="3.30.70.330">
    <property type="match status" value="2"/>
</dbReference>
<dbReference type="InterPro" id="IPR035979">
    <property type="entry name" value="RBD_domain_sf"/>
</dbReference>
<dbReference type="RefSeq" id="XP_018713105.1">
    <property type="nucleotide sequence ID" value="XM_018855860.1"/>
</dbReference>